<dbReference type="RefSeq" id="WP_086863603.1">
    <property type="nucleotide sequence ID" value="NZ_JADBEG010000001.1"/>
</dbReference>
<organism evidence="2 3">
    <name type="scientific">Amycolatopsis lexingtonensis</name>
    <dbReference type="NCBI Taxonomy" id="218822"/>
    <lineage>
        <taxon>Bacteria</taxon>
        <taxon>Bacillati</taxon>
        <taxon>Actinomycetota</taxon>
        <taxon>Actinomycetes</taxon>
        <taxon>Pseudonocardiales</taxon>
        <taxon>Pseudonocardiaceae</taxon>
        <taxon>Amycolatopsis</taxon>
    </lineage>
</organism>
<dbReference type="InterPro" id="IPR017520">
    <property type="entry name" value="CHP03086"/>
</dbReference>
<dbReference type="SUPFAM" id="SSF109854">
    <property type="entry name" value="DinB/YfiT-like putative metalloenzymes"/>
    <property type="match status" value="1"/>
</dbReference>
<keyword evidence="3" id="KW-1185">Reference proteome</keyword>
<name>A0ABR9IBG2_9PSEU</name>
<comment type="caution">
    <text evidence="2">The sequence shown here is derived from an EMBL/GenBank/DDBJ whole genome shotgun (WGS) entry which is preliminary data.</text>
</comment>
<dbReference type="Proteomes" id="UP000631670">
    <property type="component" value="Unassembled WGS sequence"/>
</dbReference>
<dbReference type="InterPro" id="IPR024344">
    <property type="entry name" value="MDMPI_metal-binding"/>
</dbReference>
<dbReference type="Gene3D" id="1.20.120.450">
    <property type="entry name" value="dinb family like domain"/>
    <property type="match status" value="1"/>
</dbReference>
<accession>A0ABR9IBG2</accession>
<dbReference type="NCBIfam" id="TIGR03083">
    <property type="entry name" value="maleylpyruvate isomerase family mycothiol-dependent enzyme"/>
    <property type="match status" value="1"/>
</dbReference>
<proteinExistence type="predicted"/>
<dbReference type="InterPro" id="IPR034660">
    <property type="entry name" value="DinB/YfiT-like"/>
</dbReference>
<evidence type="ECO:0000313" key="3">
    <source>
        <dbReference type="Proteomes" id="UP000631670"/>
    </source>
</evidence>
<dbReference type="Pfam" id="PF11716">
    <property type="entry name" value="MDMPI_N"/>
    <property type="match status" value="1"/>
</dbReference>
<dbReference type="EMBL" id="JADBEG010000001">
    <property type="protein sequence ID" value="MBE1500522.1"/>
    <property type="molecule type" value="Genomic_DNA"/>
</dbReference>
<evidence type="ECO:0000313" key="2">
    <source>
        <dbReference type="EMBL" id="MBE1500522.1"/>
    </source>
</evidence>
<reference evidence="2 3" key="1">
    <citation type="submission" date="2020-10" db="EMBL/GenBank/DDBJ databases">
        <title>Sequencing the genomes of 1000 actinobacteria strains.</title>
        <authorList>
            <person name="Klenk H.-P."/>
        </authorList>
    </citation>
    <scope>NUCLEOTIDE SEQUENCE [LARGE SCALE GENOMIC DNA]</scope>
    <source>
        <strain evidence="2 3">DSM 44653</strain>
    </source>
</reference>
<evidence type="ECO:0000259" key="1">
    <source>
        <dbReference type="Pfam" id="PF11716"/>
    </source>
</evidence>
<sequence>MTDLLEDLTRAAAATAVLLDRIGPGQWRAPTPCAEWTVRDLTGHLVGLDLVLAAMFSDGPPPDRAADHLGEDPASAFRRSSAALLAAAARPGALDVVRTTPLGTTTGAGRLRWRIADLLTHSWDLAQATGVPVAVPDDLAERALVFVRSELGAQHRGDRFAAPHPIDDGAPALDRLAAFTGRAVPWRPGR</sequence>
<gene>
    <name evidence="2" type="ORF">H4696_007622</name>
</gene>
<dbReference type="NCBIfam" id="TIGR03086">
    <property type="entry name" value="TIGR03086 family metal-binding protein"/>
    <property type="match status" value="1"/>
</dbReference>
<feature type="domain" description="Mycothiol-dependent maleylpyruvate isomerase metal-binding" evidence="1">
    <location>
        <begin position="9"/>
        <end position="126"/>
    </location>
</feature>
<dbReference type="InterPro" id="IPR017517">
    <property type="entry name" value="Maleyloyr_isom"/>
</dbReference>
<protein>
    <submittedName>
        <fullName evidence="2">Uncharacterized protein (TIGR03086 family)</fullName>
    </submittedName>
</protein>